<comment type="caution">
    <text evidence="2">The sequence shown here is derived from an EMBL/GenBank/DDBJ whole genome shotgun (WGS) entry which is preliminary data.</text>
</comment>
<feature type="region of interest" description="Disordered" evidence="1">
    <location>
        <begin position="28"/>
        <end position="60"/>
    </location>
</feature>
<evidence type="ECO:0000313" key="3">
    <source>
        <dbReference type="Proteomes" id="UP001295684"/>
    </source>
</evidence>
<keyword evidence="3" id="KW-1185">Reference proteome</keyword>
<dbReference type="AlphaFoldDB" id="A0AAD2CZA8"/>
<evidence type="ECO:0000256" key="1">
    <source>
        <dbReference type="SAM" id="MobiDB-lite"/>
    </source>
</evidence>
<sequence>MKTTISPHIEGKKVNFLPRDSIESINIQSESSGMPFSTKNDNKQSSIKYSTTDKESNSLSRDKNFLADSFKEISVKKMKPARHTKSSKSKRRRYTLCAKKRAKPKIDTGINNSTKQIPKQIHKENAFSRIEMKKRNQTNVTKILHKILAKKVKIRKKTSLRNLDHCDFLRGPYDNGSHHSLNKSYDRINDLMRTSTRETKNVFKFSHTILSLNTIKDDASQLYKLCAGSVTIFPEANHERASVGTSLVADKK</sequence>
<reference evidence="2" key="1">
    <citation type="submission" date="2023-07" db="EMBL/GenBank/DDBJ databases">
        <authorList>
            <consortium name="AG Swart"/>
            <person name="Singh M."/>
            <person name="Singh A."/>
            <person name="Seah K."/>
            <person name="Emmerich C."/>
        </authorList>
    </citation>
    <scope>NUCLEOTIDE SEQUENCE</scope>
    <source>
        <strain evidence="2">DP1</strain>
    </source>
</reference>
<accession>A0AAD2CZA8</accession>
<protein>
    <submittedName>
        <fullName evidence="2">Uncharacterized protein</fullName>
    </submittedName>
</protein>
<feature type="compositionally biased region" description="Basic and acidic residues" evidence="1">
    <location>
        <begin position="51"/>
        <end position="60"/>
    </location>
</feature>
<feature type="compositionally biased region" description="Polar residues" evidence="1">
    <location>
        <begin position="34"/>
        <end position="50"/>
    </location>
</feature>
<gene>
    <name evidence="2" type="ORF">ECRASSUSDP1_LOCUS15973</name>
</gene>
<name>A0AAD2CZA8_EUPCR</name>
<proteinExistence type="predicted"/>
<evidence type="ECO:0000313" key="2">
    <source>
        <dbReference type="EMBL" id="CAI2374617.1"/>
    </source>
</evidence>
<dbReference type="EMBL" id="CAMPGE010016038">
    <property type="protein sequence ID" value="CAI2374617.1"/>
    <property type="molecule type" value="Genomic_DNA"/>
</dbReference>
<dbReference type="Proteomes" id="UP001295684">
    <property type="component" value="Unassembled WGS sequence"/>
</dbReference>
<organism evidence="2 3">
    <name type="scientific">Euplotes crassus</name>
    <dbReference type="NCBI Taxonomy" id="5936"/>
    <lineage>
        <taxon>Eukaryota</taxon>
        <taxon>Sar</taxon>
        <taxon>Alveolata</taxon>
        <taxon>Ciliophora</taxon>
        <taxon>Intramacronucleata</taxon>
        <taxon>Spirotrichea</taxon>
        <taxon>Hypotrichia</taxon>
        <taxon>Euplotida</taxon>
        <taxon>Euplotidae</taxon>
        <taxon>Moneuplotes</taxon>
    </lineage>
</organism>